<evidence type="ECO:0000256" key="5">
    <source>
        <dbReference type="SAM" id="MobiDB-lite"/>
    </source>
</evidence>
<evidence type="ECO:0000313" key="9">
    <source>
        <dbReference type="Proteomes" id="UP001480595"/>
    </source>
</evidence>
<evidence type="ECO:0000256" key="2">
    <source>
        <dbReference type="ARBA" id="ARBA00022692"/>
    </source>
</evidence>
<feature type="domain" description="Major facilitator superfamily (MFS) profile" evidence="7">
    <location>
        <begin position="82"/>
        <end position="587"/>
    </location>
</feature>
<accession>A0ABR1TT75</accession>
<feature type="transmembrane region" description="Helical" evidence="6">
    <location>
        <begin position="313"/>
        <end position="331"/>
    </location>
</feature>
<dbReference type="EMBL" id="JAQQWL010000011">
    <property type="protein sequence ID" value="KAK8049824.1"/>
    <property type="molecule type" value="Genomic_DNA"/>
</dbReference>
<feature type="compositionally biased region" description="Polar residues" evidence="5">
    <location>
        <begin position="40"/>
        <end position="51"/>
    </location>
</feature>
<gene>
    <name evidence="8" type="ORF">PG994_011554</name>
</gene>
<dbReference type="Proteomes" id="UP001480595">
    <property type="component" value="Unassembled WGS sequence"/>
</dbReference>
<feature type="transmembrane region" description="Helical" evidence="6">
    <location>
        <begin position="563"/>
        <end position="582"/>
    </location>
</feature>
<feature type="transmembrane region" description="Helical" evidence="6">
    <location>
        <begin position="239"/>
        <end position="261"/>
    </location>
</feature>
<evidence type="ECO:0000256" key="6">
    <source>
        <dbReference type="SAM" id="Phobius"/>
    </source>
</evidence>
<dbReference type="Gene3D" id="1.20.1250.20">
    <property type="entry name" value="MFS general substrate transporter like domains"/>
    <property type="match status" value="1"/>
</dbReference>
<dbReference type="PANTHER" id="PTHR23501:SF84">
    <property type="entry name" value="VACUOLAR MEMBRANE AMINO ACID UPTAKE TRANSPORTER FNX2"/>
    <property type="match status" value="1"/>
</dbReference>
<comment type="subcellular location">
    <subcellularLocation>
        <location evidence="1">Membrane</location>
        <topology evidence="1">Multi-pass membrane protein</topology>
    </subcellularLocation>
</comment>
<dbReference type="PROSITE" id="PS50850">
    <property type="entry name" value="MFS"/>
    <property type="match status" value="1"/>
</dbReference>
<feature type="transmembrane region" description="Helical" evidence="6">
    <location>
        <begin position="388"/>
        <end position="408"/>
    </location>
</feature>
<keyword evidence="2 6" id="KW-0812">Transmembrane</keyword>
<evidence type="ECO:0000259" key="7">
    <source>
        <dbReference type="PROSITE" id="PS50850"/>
    </source>
</evidence>
<evidence type="ECO:0000313" key="8">
    <source>
        <dbReference type="EMBL" id="KAK8049824.1"/>
    </source>
</evidence>
<dbReference type="PANTHER" id="PTHR23501">
    <property type="entry name" value="MAJOR FACILITATOR SUPERFAMILY"/>
    <property type="match status" value="1"/>
</dbReference>
<protein>
    <submittedName>
        <fullName evidence="8">Vacuolar membrane amino acid uptake transporter fnx2</fullName>
    </submittedName>
</protein>
<sequence length="589" mass="61691">MAVEEQAPQEVAGTTSETAPLLGSAASAQGDTAAPHISKFNGNSGHGTFSRDTADPELSSGNGNTGGAKDNEPKIKVNLAQPLPALAIGIYLVAMDQTLTIATYGKMGSDLNALNNTSWIATSYFLTLTTFQPLYGRLSDIFGRKVILSPTECLLFAYSVFGIGCLGCGLAQDIIQLCIARGVAGMGGGGMNAVVSILVTDLVSLRDRGVWQGYINIVFGAGIASGGPIGGLLTDTIGWRWAFAGQFPIAILAWIAVFTVLQSPPETAGGGTDHWRQKLLRIDFLGAFALSAAAFVLLYGLDNGANEGWGRPVTVVPLTLTPVLFAVFVFVEVRVATDPFAPGHVILDPPLLAAYGANFFGVAAQMGFLFFIAMFYQAAMALTATQSGLMFVPSTVLGLTGSLGGGLVMRRTGKYYGLMLAGYSILLLSIVPLVLFTGALTKSVIGVVVGMAFLALGASISNPRAAAITTTLIAIIANCAPEDMAIAVACSYLFRSLGTTIGISLSTAVLQQVLCTELAARLRDGGRAAEIEARVRESLDYIWTLPPPVAATVRDCYAVATTWAFLPVALLACLCLVSTAFIREKKLDR</sequence>
<feature type="transmembrane region" description="Helical" evidence="6">
    <location>
        <begin position="443"/>
        <end position="460"/>
    </location>
</feature>
<comment type="caution">
    <text evidence="8">The sequence shown here is derived from an EMBL/GenBank/DDBJ whole genome shotgun (WGS) entry which is preliminary data.</text>
</comment>
<proteinExistence type="predicted"/>
<feature type="region of interest" description="Disordered" evidence="5">
    <location>
        <begin position="1"/>
        <end position="73"/>
    </location>
</feature>
<organism evidence="8 9">
    <name type="scientific">Apiospora phragmitis</name>
    <dbReference type="NCBI Taxonomy" id="2905665"/>
    <lineage>
        <taxon>Eukaryota</taxon>
        <taxon>Fungi</taxon>
        <taxon>Dikarya</taxon>
        <taxon>Ascomycota</taxon>
        <taxon>Pezizomycotina</taxon>
        <taxon>Sordariomycetes</taxon>
        <taxon>Xylariomycetidae</taxon>
        <taxon>Amphisphaeriales</taxon>
        <taxon>Apiosporaceae</taxon>
        <taxon>Apiospora</taxon>
    </lineage>
</organism>
<feature type="transmembrane region" description="Helical" evidence="6">
    <location>
        <begin position="352"/>
        <end position="376"/>
    </location>
</feature>
<name>A0ABR1TT75_9PEZI</name>
<keyword evidence="3 6" id="KW-1133">Transmembrane helix</keyword>
<keyword evidence="9" id="KW-1185">Reference proteome</keyword>
<dbReference type="Pfam" id="PF07690">
    <property type="entry name" value="MFS_1"/>
    <property type="match status" value="1"/>
</dbReference>
<dbReference type="InterPro" id="IPR036259">
    <property type="entry name" value="MFS_trans_sf"/>
</dbReference>
<feature type="transmembrane region" description="Helical" evidence="6">
    <location>
        <begin position="155"/>
        <end position="177"/>
    </location>
</feature>
<dbReference type="RefSeq" id="XP_066712073.1">
    <property type="nucleotide sequence ID" value="XM_066862963.1"/>
</dbReference>
<feature type="transmembrane region" description="Helical" evidence="6">
    <location>
        <begin position="183"/>
        <end position="202"/>
    </location>
</feature>
<feature type="transmembrane region" description="Helical" evidence="6">
    <location>
        <begin position="117"/>
        <end position="135"/>
    </location>
</feature>
<dbReference type="InterPro" id="IPR020846">
    <property type="entry name" value="MFS_dom"/>
</dbReference>
<feature type="transmembrane region" description="Helical" evidence="6">
    <location>
        <begin position="415"/>
        <end position="437"/>
    </location>
</feature>
<dbReference type="InterPro" id="IPR011701">
    <property type="entry name" value="MFS"/>
</dbReference>
<dbReference type="SUPFAM" id="SSF103473">
    <property type="entry name" value="MFS general substrate transporter"/>
    <property type="match status" value="1"/>
</dbReference>
<evidence type="ECO:0000256" key="3">
    <source>
        <dbReference type="ARBA" id="ARBA00022989"/>
    </source>
</evidence>
<feature type="transmembrane region" description="Helical" evidence="6">
    <location>
        <begin position="282"/>
        <end position="301"/>
    </location>
</feature>
<keyword evidence="4 6" id="KW-0472">Membrane</keyword>
<evidence type="ECO:0000256" key="1">
    <source>
        <dbReference type="ARBA" id="ARBA00004141"/>
    </source>
</evidence>
<feature type="transmembrane region" description="Helical" evidence="6">
    <location>
        <begin position="214"/>
        <end position="233"/>
    </location>
</feature>
<evidence type="ECO:0000256" key="4">
    <source>
        <dbReference type="ARBA" id="ARBA00023136"/>
    </source>
</evidence>
<dbReference type="Gene3D" id="1.20.1720.10">
    <property type="entry name" value="Multidrug resistance protein D"/>
    <property type="match status" value="1"/>
</dbReference>
<reference evidence="8 9" key="1">
    <citation type="submission" date="2023-01" db="EMBL/GenBank/DDBJ databases">
        <title>Analysis of 21 Apiospora genomes using comparative genomics revels a genus with tremendous synthesis potential of carbohydrate active enzymes and secondary metabolites.</title>
        <authorList>
            <person name="Sorensen T."/>
        </authorList>
    </citation>
    <scope>NUCLEOTIDE SEQUENCE [LARGE SCALE GENOMIC DNA]</scope>
    <source>
        <strain evidence="8 9">CBS 135458</strain>
    </source>
</reference>
<dbReference type="GeneID" id="92096026"/>